<dbReference type="RefSeq" id="WP_327598014.1">
    <property type="nucleotide sequence ID" value="NZ_JAYXHS010000001.1"/>
</dbReference>
<name>A0ABU6K1Y4_9RHOO</name>
<keyword evidence="2" id="KW-1185">Reference proteome</keyword>
<dbReference type="EMBL" id="JAYXHS010000001">
    <property type="protein sequence ID" value="MEC5385050.1"/>
    <property type="molecule type" value="Genomic_DNA"/>
</dbReference>
<organism evidence="1 2">
    <name type="scientific">Uliginosibacterium silvisoli</name>
    <dbReference type="NCBI Taxonomy" id="3114758"/>
    <lineage>
        <taxon>Bacteria</taxon>
        <taxon>Pseudomonadati</taxon>
        <taxon>Pseudomonadota</taxon>
        <taxon>Betaproteobacteria</taxon>
        <taxon>Rhodocyclales</taxon>
        <taxon>Zoogloeaceae</taxon>
        <taxon>Uliginosibacterium</taxon>
    </lineage>
</organism>
<gene>
    <name evidence="1" type="ORF">VVD49_04905</name>
</gene>
<sequence length="108" mass="11450">MADFEDHVGASAGISLEIERKLVALGVDWQDESALRQVAGEVLQYDASTTVEGVDKGGDRKLVFMELCGLIGLMNTTLAESATDGQQAHGRDSWKALAKALWAAKGSA</sequence>
<evidence type="ECO:0000313" key="1">
    <source>
        <dbReference type="EMBL" id="MEC5385050.1"/>
    </source>
</evidence>
<reference evidence="1 2" key="1">
    <citation type="submission" date="2024-01" db="EMBL/GenBank/DDBJ databases">
        <title>Uliginosibacterium soil sp. nov.</title>
        <authorList>
            <person name="Lv Y."/>
        </authorList>
    </citation>
    <scope>NUCLEOTIDE SEQUENCE [LARGE SCALE GENOMIC DNA]</scope>
    <source>
        <strain evidence="1 2">H3</strain>
    </source>
</reference>
<protein>
    <recommendedName>
        <fullName evidence="3">NTP pyrophosphohydrolase MazG putative catalytic core domain-containing protein</fullName>
    </recommendedName>
</protein>
<comment type="caution">
    <text evidence="1">The sequence shown here is derived from an EMBL/GenBank/DDBJ whole genome shotgun (WGS) entry which is preliminary data.</text>
</comment>
<evidence type="ECO:0008006" key="3">
    <source>
        <dbReference type="Google" id="ProtNLM"/>
    </source>
</evidence>
<evidence type="ECO:0000313" key="2">
    <source>
        <dbReference type="Proteomes" id="UP001331561"/>
    </source>
</evidence>
<proteinExistence type="predicted"/>
<dbReference type="Proteomes" id="UP001331561">
    <property type="component" value="Unassembled WGS sequence"/>
</dbReference>
<accession>A0ABU6K1Y4</accession>